<dbReference type="Pfam" id="PF08401">
    <property type="entry name" value="ArdcN"/>
    <property type="match status" value="1"/>
</dbReference>
<organism evidence="3 4">
    <name type="scientific">Metallibacterium scheffleri</name>
    <dbReference type="NCBI Taxonomy" id="993689"/>
    <lineage>
        <taxon>Bacteria</taxon>
        <taxon>Pseudomonadati</taxon>
        <taxon>Pseudomonadota</taxon>
        <taxon>Gammaproteobacteria</taxon>
        <taxon>Lysobacterales</taxon>
        <taxon>Rhodanobacteraceae</taxon>
        <taxon>Metallibacterium</taxon>
    </lineage>
</organism>
<name>A0A4S3KE72_9GAMM</name>
<dbReference type="OrthoDB" id="7605626at2"/>
<feature type="compositionally biased region" description="Basic and acidic residues" evidence="1">
    <location>
        <begin position="1"/>
        <end position="10"/>
    </location>
</feature>
<reference evidence="3 4" key="1">
    <citation type="submission" date="2017-02" db="EMBL/GenBank/DDBJ databases">
        <title>Whole genome sequencing of Metallibacterium scheffleri DSM 24874 (T).</title>
        <authorList>
            <person name="Kumar S."/>
            <person name="Patil P."/>
            <person name="Patil P.B."/>
        </authorList>
    </citation>
    <scope>NUCLEOTIDE SEQUENCE [LARGE SCALE GENOMIC DNA]</scope>
    <source>
        <strain evidence="3 4">DSM 24874</strain>
    </source>
</reference>
<evidence type="ECO:0000256" key="1">
    <source>
        <dbReference type="SAM" id="MobiDB-lite"/>
    </source>
</evidence>
<dbReference type="Proteomes" id="UP000307749">
    <property type="component" value="Unassembled WGS sequence"/>
</dbReference>
<comment type="caution">
    <text evidence="3">The sequence shown here is derived from an EMBL/GenBank/DDBJ whole genome shotgun (WGS) entry which is preliminary data.</text>
</comment>
<feature type="domain" description="N-terminal" evidence="2">
    <location>
        <begin position="46"/>
        <end position="110"/>
    </location>
</feature>
<keyword evidence="4" id="KW-1185">Reference proteome</keyword>
<dbReference type="STRING" id="993689.GCA_002077135_02091"/>
<dbReference type="EMBL" id="MWQO01000072">
    <property type="protein sequence ID" value="THD06780.1"/>
    <property type="molecule type" value="Genomic_DNA"/>
</dbReference>
<gene>
    <name evidence="3" type="ORF">B1806_15705</name>
</gene>
<feature type="region of interest" description="Disordered" evidence="1">
    <location>
        <begin position="1"/>
        <end position="21"/>
    </location>
</feature>
<proteinExistence type="predicted"/>
<sequence length="297" mass="32210">MFRPQTRPEAHLPAGEGKAGNGQPDFMALLREALTQPGRVAECYHLFHSYSLSNALWVAGQLWARGEALAPIASFNRWKELGRVVKKGSKALMMSMPVTVKAKADAKPEDDAQDGGKGKASHTLFIARRNWFALHQTEPLEGAEPHDLEAKAPAAWNPAHALAALGITREAFQSSDGNTQGYALPESRRVAVSPLAVEPIKTLCHELAHCLLHSEQGRIEDGPELTRSLAEVEAESVAYLCCAVLSCGNLEASRGYIQHWLQDTSAERVTEKHARRIMGAADKILKAGRAAPAEAEA</sequence>
<evidence type="ECO:0000259" key="2">
    <source>
        <dbReference type="Pfam" id="PF08401"/>
    </source>
</evidence>
<accession>A0A4S3KE72</accession>
<evidence type="ECO:0000313" key="3">
    <source>
        <dbReference type="EMBL" id="THD06780.1"/>
    </source>
</evidence>
<protein>
    <recommendedName>
        <fullName evidence="2">N-terminal domain-containing protein</fullName>
    </recommendedName>
</protein>
<dbReference type="AlphaFoldDB" id="A0A4S3KE72"/>
<dbReference type="InterPro" id="IPR013610">
    <property type="entry name" value="ArdC_N"/>
</dbReference>
<evidence type="ECO:0000313" key="4">
    <source>
        <dbReference type="Proteomes" id="UP000307749"/>
    </source>
</evidence>
<dbReference type="GO" id="GO:0003697">
    <property type="term" value="F:single-stranded DNA binding"/>
    <property type="evidence" value="ECO:0007669"/>
    <property type="project" value="InterPro"/>
</dbReference>